<dbReference type="Proteomes" id="UP000654075">
    <property type="component" value="Unassembled WGS sequence"/>
</dbReference>
<evidence type="ECO:0000313" key="3">
    <source>
        <dbReference type="EMBL" id="CAE8622854.1"/>
    </source>
</evidence>
<keyword evidence="4" id="KW-1185">Reference proteome</keyword>
<feature type="compositionally biased region" description="Basic and acidic residues" evidence="1">
    <location>
        <begin position="133"/>
        <end position="144"/>
    </location>
</feature>
<proteinExistence type="predicted"/>
<protein>
    <submittedName>
        <fullName evidence="2">Uncharacterized protein</fullName>
    </submittedName>
</protein>
<dbReference type="AlphaFoldDB" id="A0A813F9U3"/>
<feature type="compositionally biased region" description="Basic and acidic residues" evidence="1">
    <location>
        <begin position="101"/>
        <end position="113"/>
    </location>
</feature>
<name>A0A813F9U3_POLGL</name>
<accession>A0A813F9U3</accession>
<evidence type="ECO:0000313" key="4">
    <source>
        <dbReference type="Proteomes" id="UP000654075"/>
    </source>
</evidence>
<organism evidence="2 4">
    <name type="scientific">Polarella glacialis</name>
    <name type="common">Dinoflagellate</name>
    <dbReference type="NCBI Taxonomy" id="89957"/>
    <lineage>
        <taxon>Eukaryota</taxon>
        <taxon>Sar</taxon>
        <taxon>Alveolata</taxon>
        <taxon>Dinophyceae</taxon>
        <taxon>Suessiales</taxon>
        <taxon>Suessiaceae</taxon>
        <taxon>Polarella</taxon>
    </lineage>
</organism>
<feature type="region of interest" description="Disordered" evidence="1">
    <location>
        <begin position="96"/>
        <end position="144"/>
    </location>
</feature>
<dbReference type="EMBL" id="CAJNNV010024617">
    <property type="protein sequence ID" value="CAE8610306.1"/>
    <property type="molecule type" value="Genomic_DNA"/>
</dbReference>
<evidence type="ECO:0000313" key="2">
    <source>
        <dbReference type="EMBL" id="CAE8610306.1"/>
    </source>
</evidence>
<comment type="caution">
    <text evidence="2">The sequence shown here is derived from an EMBL/GenBank/DDBJ whole genome shotgun (WGS) entry which is preliminary data.</text>
</comment>
<evidence type="ECO:0000256" key="1">
    <source>
        <dbReference type="SAM" id="MobiDB-lite"/>
    </source>
</evidence>
<reference evidence="2" key="1">
    <citation type="submission" date="2021-02" db="EMBL/GenBank/DDBJ databases">
        <authorList>
            <person name="Dougan E. K."/>
            <person name="Rhodes N."/>
            <person name="Thang M."/>
            <person name="Chan C."/>
        </authorList>
    </citation>
    <scope>NUCLEOTIDE SEQUENCE</scope>
</reference>
<sequence length="282" mass="31332">MLSDGILEAGRSAHSPEPPNTANPPALCFHPTGSGIGGDLRPDGGALVLKRRHTLSFDRRQRRRRCAFVAGFQAGIRVWSGAPGLQLVQNSNKTLQEIPVEPDRQETLERDEPMSGGYGHEAGHQQTVDQMGEEEKKREEEGKADSFVAKATTTVVQEQKEGGAAEEVSDIQALIPTTVLQVPVPHESDQQQPDVKISDLDEETVLEEKLRQYRHQHAILHCQMPRPSLGEQQEQDCEKPQSFPGLAFLTLGEGFDMAATSRRHYWYLYDLFQLAPPDAYDG</sequence>
<dbReference type="EMBL" id="CAJNNV010028071">
    <property type="protein sequence ID" value="CAE8622854.1"/>
    <property type="molecule type" value="Genomic_DNA"/>
</dbReference>
<gene>
    <name evidence="2" type="ORF">PGLA1383_LOCUS28132</name>
    <name evidence="3" type="ORF">PGLA1383_LOCUS40220</name>
</gene>
<feature type="region of interest" description="Disordered" evidence="1">
    <location>
        <begin position="1"/>
        <end position="24"/>
    </location>
</feature>